<reference evidence="4" key="1">
    <citation type="journal article" date="2020" name="Appl. Environ. Microbiol.">
        <title>Diazotrophic Anaeromyxobacter Isolates from Soils.</title>
        <authorList>
            <person name="Masuda Y."/>
            <person name="Yamanaka H."/>
            <person name="Xu Z.X."/>
            <person name="Shiratori Y."/>
            <person name="Aono T."/>
            <person name="Amachi S."/>
            <person name="Senoo K."/>
            <person name="Itoh H."/>
        </authorList>
    </citation>
    <scope>NUCLEOTIDE SEQUENCE [LARGE SCALE GENOMIC DNA]</scope>
    <source>
        <strain evidence="4">R267</strain>
    </source>
</reference>
<proteinExistence type="predicted"/>
<evidence type="ECO:0000313" key="3">
    <source>
        <dbReference type="EMBL" id="GEJ56280.1"/>
    </source>
</evidence>
<evidence type="ECO:0000259" key="2">
    <source>
        <dbReference type="Pfam" id="PF13480"/>
    </source>
</evidence>
<dbReference type="EMBL" id="BJTG01000002">
    <property type="protein sequence ID" value="GEJ56280.1"/>
    <property type="molecule type" value="Genomic_DNA"/>
</dbReference>
<gene>
    <name evidence="3" type="ORF">AMYX_10210</name>
</gene>
<dbReference type="InterPro" id="IPR016181">
    <property type="entry name" value="Acyl_CoA_acyltransferase"/>
</dbReference>
<dbReference type="Pfam" id="PF13480">
    <property type="entry name" value="Acetyltransf_6"/>
    <property type="match status" value="1"/>
</dbReference>
<dbReference type="Gene3D" id="3.40.630.30">
    <property type="match status" value="1"/>
</dbReference>
<evidence type="ECO:0000256" key="1">
    <source>
        <dbReference type="SAM" id="MobiDB-lite"/>
    </source>
</evidence>
<feature type="compositionally biased region" description="Low complexity" evidence="1">
    <location>
        <begin position="8"/>
        <end position="21"/>
    </location>
</feature>
<organism evidence="3 4">
    <name type="scientific">Anaeromyxobacter diazotrophicus</name>
    <dbReference type="NCBI Taxonomy" id="2590199"/>
    <lineage>
        <taxon>Bacteria</taxon>
        <taxon>Pseudomonadati</taxon>
        <taxon>Myxococcota</taxon>
        <taxon>Myxococcia</taxon>
        <taxon>Myxococcales</taxon>
        <taxon>Cystobacterineae</taxon>
        <taxon>Anaeromyxobacteraceae</taxon>
        <taxon>Anaeromyxobacter</taxon>
    </lineage>
</organism>
<keyword evidence="4" id="KW-1185">Reference proteome</keyword>
<evidence type="ECO:0000313" key="4">
    <source>
        <dbReference type="Proteomes" id="UP000503640"/>
    </source>
</evidence>
<dbReference type="AlphaFoldDB" id="A0A7I9VJH7"/>
<dbReference type="Proteomes" id="UP000503640">
    <property type="component" value="Unassembled WGS sequence"/>
</dbReference>
<feature type="domain" description="BioF2-like acetyltransferase" evidence="2">
    <location>
        <begin position="194"/>
        <end position="340"/>
    </location>
</feature>
<name>A0A7I9VJH7_9BACT</name>
<sequence>MISPEVQGAPARAGGPAPGAAPGGYRVEEVAGASGFAALRGAWDALLASGPVDAPYHRHAWHAAWLEAFAPGAELTVLVARDRAGRAAGLAPLIASRRRGLTVLSAPANDHTPRVEWVLGADPAGAVEALWAHLRDRVRWDVLVLRDLPRAGPTSLHLEAAARADRHLTGRWESLRSPFLALGGAPREARLPAKFTANLRRRLRKLSEAGAVACRRVDGGEEVEDYLERFMALEAAGWKGARGSAIARDPRAVAFYRALARAGAREGWLALRALELDGRPVAMHFGLRYRGVYALPKPAYDEALGACSPGQLLLREVLAECEAAGLAELDFLGPDMPWKRDWAPDHRPHDWLYVYRPGVAGAALHAVKHRLKPLAREVVEWWRR</sequence>
<dbReference type="RefSeq" id="WP_176063604.1">
    <property type="nucleotide sequence ID" value="NZ_BJTG01000002.1"/>
</dbReference>
<protein>
    <recommendedName>
        <fullName evidence="2">BioF2-like acetyltransferase domain-containing protein</fullName>
    </recommendedName>
</protein>
<dbReference type="SUPFAM" id="SSF55729">
    <property type="entry name" value="Acyl-CoA N-acyltransferases (Nat)"/>
    <property type="match status" value="1"/>
</dbReference>
<comment type="caution">
    <text evidence="3">The sequence shown here is derived from an EMBL/GenBank/DDBJ whole genome shotgun (WGS) entry which is preliminary data.</text>
</comment>
<feature type="region of interest" description="Disordered" evidence="1">
    <location>
        <begin position="1"/>
        <end position="21"/>
    </location>
</feature>
<accession>A0A7I9VJH7</accession>
<dbReference type="InterPro" id="IPR038740">
    <property type="entry name" value="BioF2-like_GNAT_dom"/>
</dbReference>